<feature type="transmembrane region" description="Helical" evidence="1">
    <location>
        <begin position="86"/>
        <end position="104"/>
    </location>
</feature>
<name>A0A1I2NU92_9CLOT</name>
<dbReference type="OrthoDB" id="49365at2"/>
<proteinExistence type="predicted"/>
<dbReference type="Proteomes" id="UP000246114">
    <property type="component" value="Unassembled WGS sequence"/>
</dbReference>
<keyword evidence="1" id="KW-0472">Membrane</keyword>
<organism evidence="3 4">
    <name type="scientific">Clostridium cadaveris</name>
    <dbReference type="NCBI Taxonomy" id="1529"/>
    <lineage>
        <taxon>Bacteria</taxon>
        <taxon>Bacillati</taxon>
        <taxon>Bacillota</taxon>
        <taxon>Clostridia</taxon>
        <taxon>Eubacteriales</taxon>
        <taxon>Clostridiaceae</taxon>
        <taxon>Clostridium</taxon>
    </lineage>
</organism>
<reference evidence="3 4" key="1">
    <citation type="submission" date="2016-10" db="EMBL/GenBank/DDBJ databases">
        <authorList>
            <person name="de Groot N.N."/>
        </authorList>
    </citation>
    <scope>NUCLEOTIDE SEQUENCE [LARGE SCALE GENOMIC DNA]</scope>
    <source>
        <strain evidence="3 4">NLAE-zl-G419</strain>
    </source>
</reference>
<sequence>MNKNNYWMGIILILLGLYLLMDRVLHFEILDMGTIIFLGIGLFFEVRYFKSKSGNENLVIGGLFLTMGVLRLLSDFPILWSLGLSSIRDIPLGISVGLFQLYIFSNKDSRVLIGALALMIFSIFPLLKFYFTWISSEFLFPILLIVFGVLFLINALRKDS</sequence>
<dbReference type="eggNOG" id="ENOG5032WF6">
    <property type="taxonomic scope" value="Bacteria"/>
</dbReference>
<accession>A0A1I2NU92</accession>
<dbReference type="EMBL" id="FOOE01000024">
    <property type="protein sequence ID" value="SFG07123.1"/>
    <property type="molecule type" value="Genomic_DNA"/>
</dbReference>
<dbReference type="AlphaFoldDB" id="A0A1I2NU92"/>
<protein>
    <recommendedName>
        <fullName evidence="6">DUF5668 domain-containing protein</fullName>
    </recommendedName>
</protein>
<evidence type="ECO:0000313" key="3">
    <source>
        <dbReference type="EMBL" id="SFG07123.1"/>
    </source>
</evidence>
<dbReference type="Proteomes" id="UP000182135">
    <property type="component" value="Unassembled WGS sequence"/>
</dbReference>
<dbReference type="RefSeq" id="WP_027639588.1">
    <property type="nucleotide sequence ID" value="NZ_BAAACD010000043.1"/>
</dbReference>
<feature type="transmembrane region" description="Helical" evidence="1">
    <location>
        <begin position="138"/>
        <end position="156"/>
    </location>
</feature>
<feature type="transmembrane region" description="Helical" evidence="1">
    <location>
        <begin position="5"/>
        <end position="21"/>
    </location>
</feature>
<feature type="transmembrane region" description="Helical" evidence="1">
    <location>
        <begin position="111"/>
        <end position="132"/>
    </location>
</feature>
<evidence type="ECO:0000313" key="5">
    <source>
        <dbReference type="Proteomes" id="UP000246114"/>
    </source>
</evidence>
<dbReference type="GeneID" id="90545498"/>
<keyword evidence="1" id="KW-1133">Transmembrane helix</keyword>
<reference evidence="2 5" key="2">
    <citation type="submission" date="2018-03" db="EMBL/GenBank/DDBJ databases">
        <title>The uncultured portion of the human microbiome is neutrally assembled.</title>
        <authorList>
            <person name="Jeraldo P."/>
            <person name="Boardman L."/>
            <person name="White B.A."/>
            <person name="Nelson H."/>
            <person name="Goldenfeld N."/>
            <person name="Chia N."/>
        </authorList>
    </citation>
    <scope>NUCLEOTIDE SEQUENCE [LARGE SCALE GENOMIC DNA]</scope>
    <source>
        <strain evidence="2">CIM:MAG 903</strain>
    </source>
</reference>
<gene>
    <name evidence="2" type="ORF">DBY38_03090</name>
    <name evidence="3" type="ORF">SAMN04487885_12411</name>
</gene>
<feature type="transmembrane region" description="Helical" evidence="1">
    <location>
        <begin position="27"/>
        <end position="46"/>
    </location>
</feature>
<evidence type="ECO:0000256" key="1">
    <source>
        <dbReference type="SAM" id="Phobius"/>
    </source>
</evidence>
<evidence type="ECO:0000313" key="4">
    <source>
        <dbReference type="Proteomes" id="UP000182135"/>
    </source>
</evidence>
<feature type="transmembrane region" description="Helical" evidence="1">
    <location>
        <begin position="58"/>
        <end position="80"/>
    </location>
</feature>
<keyword evidence="1" id="KW-0812">Transmembrane</keyword>
<evidence type="ECO:0000313" key="2">
    <source>
        <dbReference type="EMBL" id="PWL54781.1"/>
    </source>
</evidence>
<dbReference type="EMBL" id="QAMZ01000018">
    <property type="protein sequence ID" value="PWL54781.1"/>
    <property type="molecule type" value="Genomic_DNA"/>
</dbReference>
<keyword evidence="4" id="KW-1185">Reference proteome</keyword>
<evidence type="ECO:0008006" key="6">
    <source>
        <dbReference type="Google" id="ProtNLM"/>
    </source>
</evidence>